<sequence>MADSNDNEVNNLRIVPANHAAAVDLDTIYGSETASRCRCQWFKLEKKESLGAIGGEGLRERHLRQTGCGHPDGRSTSGLVGYLDEEPVAWVAVEPRPNYPGMLRVYRVPWDGRNEDKTDPSVWAITCLYTRAGYRGRGISTRMAIAAVDFARENGAAAVEAYPITHGALSYERRVGTPATFGAAGLQEVHQPSKRRIVMRLDFGPSAADARAAKN</sequence>
<name>A0A1H1R671_9ACTN</name>
<dbReference type="OrthoDB" id="3239945at2"/>
<protein>
    <submittedName>
        <fullName evidence="2">Acetyltransferase (GNAT) family protein</fullName>
    </submittedName>
</protein>
<evidence type="ECO:0000313" key="2">
    <source>
        <dbReference type="EMBL" id="SDS31016.1"/>
    </source>
</evidence>
<keyword evidence="2" id="KW-0808">Transferase</keyword>
<evidence type="ECO:0000259" key="1">
    <source>
        <dbReference type="PROSITE" id="PS51186"/>
    </source>
</evidence>
<evidence type="ECO:0000313" key="3">
    <source>
        <dbReference type="Proteomes" id="UP000199103"/>
    </source>
</evidence>
<feature type="domain" description="N-acetyltransferase" evidence="1">
    <location>
        <begin position="12"/>
        <end position="204"/>
    </location>
</feature>
<dbReference type="InterPro" id="IPR016181">
    <property type="entry name" value="Acyl_CoA_acyltransferase"/>
</dbReference>
<dbReference type="Gene3D" id="3.40.630.30">
    <property type="match status" value="1"/>
</dbReference>
<dbReference type="SUPFAM" id="SSF55729">
    <property type="entry name" value="Acyl-CoA N-acyltransferases (Nat)"/>
    <property type="match status" value="1"/>
</dbReference>
<dbReference type="AlphaFoldDB" id="A0A1H1R671"/>
<dbReference type="InterPro" id="IPR000182">
    <property type="entry name" value="GNAT_dom"/>
</dbReference>
<keyword evidence="3" id="KW-1185">Reference proteome</keyword>
<accession>A0A1H1R671</accession>
<dbReference type="GO" id="GO:0016747">
    <property type="term" value="F:acyltransferase activity, transferring groups other than amino-acyl groups"/>
    <property type="evidence" value="ECO:0007669"/>
    <property type="project" value="InterPro"/>
</dbReference>
<dbReference type="PROSITE" id="PS51186">
    <property type="entry name" value="GNAT"/>
    <property type="match status" value="1"/>
</dbReference>
<proteinExistence type="predicted"/>
<gene>
    <name evidence="2" type="ORF">SAMN04489812_1517</name>
</gene>
<dbReference type="EMBL" id="LT629772">
    <property type="protein sequence ID" value="SDS31016.1"/>
    <property type="molecule type" value="Genomic_DNA"/>
</dbReference>
<dbReference type="Pfam" id="PF00583">
    <property type="entry name" value="Acetyltransf_1"/>
    <property type="match status" value="1"/>
</dbReference>
<dbReference type="Proteomes" id="UP000199103">
    <property type="component" value="Chromosome I"/>
</dbReference>
<dbReference type="CDD" id="cd04301">
    <property type="entry name" value="NAT_SF"/>
    <property type="match status" value="1"/>
</dbReference>
<dbReference type="STRING" id="630515.SAMN04489812_1517"/>
<reference evidence="2 3" key="1">
    <citation type="submission" date="2016-10" db="EMBL/GenBank/DDBJ databases">
        <authorList>
            <person name="de Groot N.N."/>
        </authorList>
    </citation>
    <scope>NUCLEOTIDE SEQUENCE [LARGE SCALE GENOMIC DNA]</scope>
    <source>
        <strain evidence="2 3">DSM 21800</strain>
    </source>
</reference>
<organism evidence="2 3">
    <name type="scientific">Microlunatus soli</name>
    <dbReference type="NCBI Taxonomy" id="630515"/>
    <lineage>
        <taxon>Bacteria</taxon>
        <taxon>Bacillati</taxon>
        <taxon>Actinomycetota</taxon>
        <taxon>Actinomycetes</taxon>
        <taxon>Propionibacteriales</taxon>
        <taxon>Propionibacteriaceae</taxon>
        <taxon>Microlunatus</taxon>
    </lineage>
</organism>
<dbReference type="RefSeq" id="WP_091522362.1">
    <property type="nucleotide sequence ID" value="NZ_LT629772.1"/>
</dbReference>